<comment type="caution">
    <text evidence="1">The sequence shown here is derived from an EMBL/GenBank/DDBJ whole genome shotgun (WGS) entry which is preliminary data.</text>
</comment>
<accession>A0A1X0CXR7</accession>
<dbReference type="EMBL" id="MVHS01000075">
    <property type="protein sequence ID" value="ORA64310.1"/>
    <property type="molecule type" value="Genomic_DNA"/>
</dbReference>
<evidence type="ECO:0000313" key="2">
    <source>
        <dbReference type="Proteomes" id="UP000192801"/>
    </source>
</evidence>
<dbReference type="SUPFAM" id="SSF50475">
    <property type="entry name" value="FMN-binding split barrel"/>
    <property type="match status" value="1"/>
</dbReference>
<dbReference type="AlphaFoldDB" id="A0A1X0CXR7"/>
<keyword evidence="2" id="KW-1185">Reference proteome</keyword>
<dbReference type="Pfam" id="PF10615">
    <property type="entry name" value="DUF2470"/>
    <property type="match status" value="1"/>
</dbReference>
<dbReference type="OrthoDB" id="3381348at2"/>
<dbReference type="Proteomes" id="UP000192801">
    <property type="component" value="Unassembled WGS sequence"/>
</dbReference>
<dbReference type="Gene3D" id="3.20.180.10">
    <property type="entry name" value="PNP-oxidase-like"/>
    <property type="match status" value="1"/>
</dbReference>
<name>A0A1X0CXR7_9MYCO</name>
<dbReference type="InterPro" id="IPR037119">
    <property type="entry name" value="Haem_oxidase_HugZ-like_sf"/>
</dbReference>
<organism evidence="1 2">
    <name type="scientific">Mycolicibacterium insubricum</name>
    <dbReference type="NCBI Taxonomy" id="444597"/>
    <lineage>
        <taxon>Bacteria</taxon>
        <taxon>Bacillati</taxon>
        <taxon>Actinomycetota</taxon>
        <taxon>Actinomycetes</taxon>
        <taxon>Mycobacteriales</taxon>
        <taxon>Mycobacteriaceae</taxon>
        <taxon>Mycolicibacterium</taxon>
    </lineage>
</organism>
<dbReference type="RefSeq" id="WP_083033508.1">
    <property type="nucleotide sequence ID" value="NZ_AP022618.1"/>
</dbReference>
<proteinExistence type="predicted"/>
<dbReference type="InterPro" id="IPR019595">
    <property type="entry name" value="DUF2470"/>
</dbReference>
<reference evidence="1 2" key="1">
    <citation type="submission" date="2016-12" db="EMBL/GenBank/DDBJ databases">
        <title>The new phylogeny of genus Mycobacterium.</title>
        <authorList>
            <person name="Tortoli E."/>
            <person name="Trovato A."/>
            <person name="Cirillo D.M."/>
        </authorList>
    </citation>
    <scope>NUCLEOTIDE SEQUENCE [LARGE SCALE GENOMIC DNA]</scope>
    <source>
        <strain evidence="1 2">DSM 45130</strain>
    </source>
</reference>
<dbReference type="STRING" id="444597.BST26_19950"/>
<sequence length="285" mass="29826">MRGVPVALATIPAPTTAERIRSACLRAGAALLALDGADPENAAVHHLLADGSFAVTVPADGVAALTVAAAVGPRGRAEGVQGLLELTDYAPLPLREPVRSLVWIRGVLRPVPKSEIPALLDLIASEDPNPALLNVNAGPRARGTTPLAEPDGKVGAEDIVLLLEPDSIVVADADGAESVGIGALLAARPDPFCAMESGWLRHLDAAHQDVIGRLAARLPSTLRQGRVRPLGLDRYGMRLRVESDSGDHDIRLPFPAPVDDIAGLSKAIRILMGCPFVNGLRPRHT</sequence>
<evidence type="ECO:0000313" key="1">
    <source>
        <dbReference type="EMBL" id="ORA64310.1"/>
    </source>
</evidence>
<protein>
    <submittedName>
        <fullName evidence="1">DUF2470 domain-containing protein</fullName>
    </submittedName>
</protein>
<gene>
    <name evidence="1" type="ORF">BST26_19950</name>
</gene>